<dbReference type="EMBL" id="PFQB01000101">
    <property type="protein sequence ID" value="PJA12875.1"/>
    <property type="molecule type" value="Genomic_DNA"/>
</dbReference>
<dbReference type="SUPFAM" id="SSF50249">
    <property type="entry name" value="Nucleic acid-binding proteins"/>
    <property type="match status" value="1"/>
</dbReference>
<keyword evidence="6" id="KW-0238">DNA-binding</keyword>
<dbReference type="InterPro" id="IPR047112">
    <property type="entry name" value="RecG/Mfd"/>
</dbReference>
<feature type="domain" description="Helicase ATP-binding" evidence="8">
    <location>
        <begin position="287"/>
        <end position="444"/>
    </location>
</feature>
<evidence type="ECO:0000256" key="7">
    <source>
        <dbReference type="ARBA" id="ARBA00023204"/>
    </source>
</evidence>
<dbReference type="Pfam" id="PF00271">
    <property type="entry name" value="Helicase_C"/>
    <property type="match status" value="1"/>
</dbReference>
<dbReference type="Pfam" id="PF17191">
    <property type="entry name" value="RecG_wedge"/>
    <property type="match status" value="1"/>
</dbReference>
<evidence type="ECO:0000313" key="11">
    <source>
        <dbReference type="Proteomes" id="UP000228952"/>
    </source>
</evidence>
<evidence type="ECO:0000256" key="4">
    <source>
        <dbReference type="ARBA" id="ARBA00022806"/>
    </source>
</evidence>
<keyword evidence="5" id="KW-0067">ATP-binding</keyword>
<dbReference type="GO" id="GO:0006281">
    <property type="term" value="P:DNA repair"/>
    <property type="evidence" value="ECO:0007669"/>
    <property type="project" value="UniProtKB-KW"/>
</dbReference>
<proteinExistence type="predicted"/>
<reference evidence="11" key="1">
    <citation type="submission" date="2017-09" db="EMBL/GenBank/DDBJ databases">
        <title>Depth-based differentiation of microbial function through sediment-hosted aquifers and enrichment of novel symbionts in the deep terrestrial subsurface.</title>
        <authorList>
            <person name="Probst A.J."/>
            <person name="Ladd B."/>
            <person name="Jarett J.K."/>
            <person name="Geller-Mcgrath D.E."/>
            <person name="Sieber C.M.K."/>
            <person name="Emerson J.B."/>
            <person name="Anantharaman K."/>
            <person name="Thomas B.C."/>
            <person name="Malmstrom R."/>
            <person name="Stieglmeier M."/>
            <person name="Klingl A."/>
            <person name="Woyke T."/>
            <person name="Ryan C.M."/>
            <person name="Banfield J.F."/>
        </authorList>
    </citation>
    <scope>NUCLEOTIDE SEQUENCE [LARGE SCALE GENOMIC DNA]</scope>
</reference>
<name>A0A2M7W1A3_9BACT</name>
<evidence type="ECO:0000256" key="2">
    <source>
        <dbReference type="ARBA" id="ARBA00022763"/>
    </source>
</evidence>
<dbReference type="PANTHER" id="PTHR47964:SF1">
    <property type="entry name" value="ATP-DEPENDENT DNA HELICASE HOMOLOG RECG, CHLOROPLASTIC"/>
    <property type="match status" value="1"/>
</dbReference>
<dbReference type="AlphaFoldDB" id="A0A2M7W1A3"/>
<dbReference type="SMART" id="SM00487">
    <property type="entry name" value="DEXDc"/>
    <property type="match status" value="1"/>
</dbReference>
<dbReference type="Gene3D" id="3.40.50.300">
    <property type="entry name" value="P-loop containing nucleotide triphosphate hydrolases"/>
    <property type="match status" value="2"/>
</dbReference>
<evidence type="ECO:0000259" key="8">
    <source>
        <dbReference type="PROSITE" id="PS51192"/>
    </source>
</evidence>
<evidence type="ECO:0000313" key="10">
    <source>
        <dbReference type="EMBL" id="PJA12875.1"/>
    </source>
</evidence>
<keyword evidence="1" id="KW-0547">Nucleotide-binding</keyword>
<keyword evidence="3" id="KW-0378">Hydrolase</keyword>
<organism evidence="10 11">
    <name type="scientific">Candidatus Dojkabacteria bacterium CG_4_10_14_0_2_um_filter_Dojkabacteria_WS6_41_15</name>
    <dbReference type="NCBI Taxonomy" id="2014249"/>
    <lineage>
        <taxon>Bacteria</taxon>
        <taxon>Candidatus Dojkabacteria</taxon>
    </lineage>
</organism>
<dbReference type="GO" id="GO:0005524">
    <property type="term" value="F:ATP binding"/>
    <property type="evidence" value="ECO:0007669"/>
    <property type="project" value="UniProtKB-KW"/>
</dbReference>
<evidence type="ECO:0000256" key="5">
    <source>
        <dbReference type="ARBA" id="ARBA00022840"/>
    </source>
</evidence>
<keyword evidence="2" id="KW-0227">DNA damage</keyword>
<dbReference type="InterPro" id="IPR011545">
    <property type="entry name" value="DEAD/DEAH_box_helicase_dom"/>
</dbReference>
<protein>
    <submittedName>
        <fullName evidence="10">Uncharacterized protein</fullName>
    </submittedName>
</protein>
<dbReference type="InterPro" id="IPR014001">
    <property type="entry name" value="Helicase_ATP-bd"/>
</dbReference>
<dbReference type="SUPFAM" id="SSF52540">
    <property type="entry name" value="P-loop containing nucleoside triphosphate hydrolases"/>
    <property type="match status" value="1"/>
</dbReference>
<evidence type="ECO:0000256" key="1">
    <source>
        <dbReference type="ARBA" id="ARBA00022741"/>
    </source>
</evidence>
<dbReference type="SMART" id="SM00490">
    <property type="entry name" value="HELICc"/>
    <property type="match status" value="1"/>
</dbReference>
<dbReference type="Proteomes" id="UP000228952">
    <property type="component" value="Unassembled WGS sequence"/>
</dbReference>
<comment type="caution">
    <text evidence="10">The sequence shown here is derived from an EMBL/GenBank/DDBJ whole genome shotgun (WGS) entry which is preliminary data.</text>
</comment>
<dbReference type="InterPro" id="IPR012340">
    <property type="entry name" value="NA-bd_OB-fold"/>
</dbReference>
<feature type="domain" description="Helicase C-terminal" evidence="9">
    <location>
        <begin position="463"/>
        <end position="623"/>
    </location>
</feature>
<accession>A0A2M7W1A3</accession>
<keyword evidence="4" id="KW-0347">Helicase</keyword>
<evidence type="ECO:0000256" key="6">
    <source>
        <dbReference type="ARBA" id="ARBA00023125"/>
    </source>
</evidence>
<dbReference type="Pfam" id="PF00270">
    <property type="entry name" value="DEAD"/>
    <property type="match status" value="1"/>
</dbReference>
<evidence type="ECO:0000256" key="3">
    <source>
        <dbReference type="ARBA" id="ARBA00022801"/>
    </source>
</evidence>
<dbReference type="PROSITE" id="PS51194">
    <property type="entry name" value="HELICASE_CTER"/>
    <property type="match status" value="1"/>
</dbReference>
<dbReference type="InterPro" id="IPR027417">
    <property type="entry name" value="P-loop_NTPase"/>
</dbReference>
<dbReference type="InterPro" id="IPR001650">
    <property type="entry name" value="Helicase_C-like"/>
</dbReference>
<dbReference type="PROSITE" id="PS51192">
    <property type="entry name" value="HELICASE_ATP_BIND_1"/>
    <property type="match status" value="1"/>
</dbReference>
<dbReference type="PANTHER" id="PTHR47964">
    <property type="entry name" value="ATP-DEPENDENT DNA HELICASE HOMOLOG RECG, CHLOROPLASTIC"/>
    <property type="match status" value="1"/>
</dbReference>
<sequence length="682" mass="76340">MKLSDLIGEIKGVGASRKVLLNATNIETVGDLLSYLPTSYEDSTKIKSITEIYELLSAIPLWEIPKLRVTVRAMITKVSSFRTRSGMFLIKITLGSVNNETKASAVWFNQQYIQSHLFEGKEYVFYGRVQKEGSTFLLQSPKFEEVVPSVALKKLGKITPVYRRVKSITTTYFNNYIHTALEETTIKEGLPAQQRRRYVLDDMLTAFCGVHAPTSRSEIESGYRRLAIQELLELRESYEEKFALRCLPANIEVAEKDLERTIAIWIDKLPYTLTTGQVTVLSQLSKELTSGRVIDTLLYGDVGSGKTIVALLLLFACAQAGKGALFLAPTTILASQHYKTAIMICKLLGLEKEVEVVEVPAGNKLKYENVVRKLFIGTQAILHHKELLSNKDISIVCVDEQHRFGVEQRLQVRNQTRHVLTLSATPIPRSLALSFLGFSQALYLEEKPVGRQEVITKVVPSGKESATYEWIRKQLEAGKQVYIVFPRIADAEETEKQSLLSMAAQLQNTYFKGVTSELLHGGMKEEEKKGVMADFSSGKIRLLFSTSVIEVGVDVANATIIAIHGAEWFGLAQLHQLRGRVGRSSQQSYCLLFTAENHEIASERLEFFSTHHSGLDVSEFDLKHRGTGTLVGREQSGMSELKIATLTDLALLKEAMALYEELKTKNIVIPRYFGVKSVNGRK</sequence>
<dbReference type="GO" id="GO:0003678">
    <property type="term" value="F:DNA helicase activity"/>
    <property type="evidence" value="ECO:0007669"/>
    <property type="project" value="TreeGrafter"/>
</dbReference>
<gene>
    <name evidence="10" type="ORF">COX64_04085</name>
</gene>
<keyword evidence="7" id="KW-0234">DNA repair</keyword>
<dbReference type="GO" id="GO:0003677">
    <property type="term" value="F:DNA binding"/>
    <property type="evidence" value="ECO:0007669"/>
    <property type="project" value="UniProtKB-KW"/>
</dbReference>
<dbReference type="InterPro" id="IPR033454">
    <property type="entry name" value="RecG_wedge"/>
</dbReference>
<evidence type="ECO:0000259" key="9">
    <source>
        <dbReference type="PROSITE" id="PS51194"/>
    </source>
</evidence>
<dbReference type="GO" id="GO:0016787">
    <property type="term" value="F:hydrolase activity"/>
    <property type="evidence" value="ECO:0007669"/>
    <property type="project" value="UniProtKB-KW"/>
</dbReference>
<dbReference type="Gene3D" id="2.40.50.140">
    <property type="entry name" value="Nucleic acid-binding proteins"/>
    <property type="match status" value="1"/>
</dbReference>